<comment type="caution">
    <text evidence="3">The sequence shown here is derived from an EMBL/GenBank/DDBJ whole genome shotgun (WGS) entry which is preliminary data.</text>
</comment>
<accession>A0A9N9CFY2</accession>
<evidence type="ECO:0000313" key="3">
    <source>
        <dbReference type="EMBL" id="CAG8600112.1"/>
    </source>
</evidence>
<protein>
    <submittedName>
        <fullName evidence="3">1450_t:CDS:1</fullName>
    </submittedName>
</protein>
<dbReference type="Gene3D" id="1.20.1260.60">
    <property type="entry name" value="Vacuolar protein sorting-associated protein Ist1"/>
    <property type="match status" value="1"/>
</dbReference>
<organism evidence="3 4">
    <name type="scientific">Ambispora leptoticha</name>
    <dbReference type="NCBI Taxonomy" id="144679"/>
    <lineage>
        <taxon>Eukaryota</taxon>
        <taxon>Fungi</taxon>
        <taxon>Fungi incertae sedis</taxon>
        <taxon>Mucoromycota</taxon>
        <taxon>Glomeromycotina</taxon>
        <taxon>Glomeromycetes</taxon>
        <taxon>Archaeosporales</taxon>
        <taxon>Ambisporaceae</taxon>
        <taxon>Ambispora</taxon>
    </lineage>
</organism>
<feature type="compositionally biased region" description="Basic and acidic residues" evidence="2">
    <location>
        <begin position="311"/>
        <end position="322"/>
    </location>
</feature>
<dbReference type="InterPro" id="IPR042277">
    <property type="entry name" value="IST1-like"/>
</dbReference>
<dbReference type="InterPro" id="IPR005061">
    <property type="entry name" value="Ist1"/>
</dbReference>
<reference evidence="3" key="1">
    <citation type="submission" date="2021-06" db="EMBL/GenBank/DDBJ databases">
        <authorList>
            <person name="Kallberg Y."/>
            <person name="Tangrot J."/>
            <person name="Rosling A."/>
        </authorList>
    </citation>
    <scope>NUCLEOTIDE SEQUENCE</scope>
    <source>
        <strain evidence="3">FL130A</strain>
    </source>
</reference>
<evidence type="ECO:0000256" key="1">
    <source>
        <dbReference type="ARBA" id="ARBA00005536"/>
    </source>
</evidence>
<evidence type="ECO:0000256" key="2">
    <source>
        <dbReference type="SAM" id="MobiDB-lite"/>
    </source>
</evidence>
<keyword evidence="4" id="KW-1185">Reference proteome</keyword>
<dbReference type="Proteomes" id="UP000789508">
    <property type="component" value="Unassembled WGS sequence"/>
</dbReference>
<dbReference type="Pfam" id="PF03398">
    <property type="entry name" value="Ist1"/>
    <property type="match status" value="1"/>
</dbReference>
<dbReference type="FunFam" id="1.20.1260.60:FF:000002">
    <property type="entry name" value="Vacuolar protein sorting-associated protein IST1"/>
    <property type="match status" value="1"/>
</dbReference>
<proteinExistence type="inferred from homology"/>
<evidence type="ECO:0000313" key="4">
    <source>
        <dbReference type="Proteomes" id="UP000789508"/>
    </source>
</evidence>
<sequence length="322" mass="36493">MPPAGFNPNRLKVQLKLSVNRLKLTQQKKNSLGKDARREIAELLKNGKVESAKIRVEGIIREDLNLEVMEILELYCELLLARFGMIEQMKQCDPGIQEAVYTLIYAAPRSEIKELNMVRDQLISKYGKEFALTAIDNKDNCVNDRVVHKLKVLTPDRYLVNSYLEEIAKSYNVNWTPDPSDERVLGLDDLLNLTPSDNNVDTQRPTIYTALPDYDLLMEDIAPQFAELNNNDNNVEHQETNDTLLPDVPSSPPSNKKHEIHGKSSSSILPDSSNSYAKNGKSDPASQETRDQSSSSTKTTKSNDELPDFEELTRRFEALKKK</sequence>
<dbReference type="PANTHER" id="PTHR12161">
    <property type="entry name" value="IST1 FAMILY MEMBER"/>
    <property type="match status" value="1"/>
</dbReference>
<dbReference type="PANTHER" id="PTHR12161:SF5">
    <property type="entry name" value="IST1 HOMOLOG"/>
    <property type="match status" value="1"/>
</dbReference>
<dbReference type="EMBL" id="CAJVPS010004152">
    <property type="protein sequence ID" value="CAG8600112.1"/>
    <property type="molecule type" value="Genomic_DNA"/>
</dbReference>
<feature type="region of interest" description="Disordered" evidence="2">
    <location>
        <begin position="233"/>
        <end position="322"/>
    </location>
</feature>
<dbReference type="OrthoDB" id="29853at2759"/>
<name>A0A9N9CFY2_9GLOM</name>
<feature type="compositionally biased region" description="Low complexity" evidence="2">
    <location>
        <begin position="264"/>
        <end position="275"/>
    </location>
</feature>
<comment type="similarity">
    <text evidence="1">Belongs to the IST1 family.</text>
</comment>
<dbReference type="AlphaFoldDB" id="A0A9N9CFY2"/>
<dbReference type="GO" id="GO:0015031">
    <property type="term" value="P:protein transport"/>
    <property type="evidence" value="ECO:0007669"/>
    <property type="project" value="InterPro"/>
</dbReference>
<gene>
    <name evidence="3" type="ORF">ALEPTO_LOCUS8105</name>
</gene>